<keyword evidence="5 6" id="KW-0408">Iron</keyword>
<feature type="signal peptide" evidence="7">
    <location>
        <begin position="1"/>
        <end position="23"/>
    </location>
</feature>
<dbReference type="InterPro" id="IPR002323">
    <property type="entry name" value="Cyt_CIE"/>
</dbReference>
<dbReference type="Proteomes" id="UP000662888">
    <property type="component" value="Chromosome"/>
</dbReference>
<accession>A0AA49A628</accession>
<sequence length="249" mass="26416">MSYTLKASLLTLAMLCMPGSAGAAPQSDYDAGEQLFRQENFVAAERAWTKAAAAGDVRAQYMLGLALASGRYLPIDRQRGQAYLAAASDKGYGDATHALYGYRRSNHLGPLSEAIALLEKAAAQGSTSAKVELGIMSGTKGLGMQDGVLDMLIPTRVSKLEAAGRTDALVRGRKVYDDSCQVCHAAGVMNAPQLADRPEWSVRNKKGFNVLVRHAVDGYKSHPAKGGMPALSGDEIRDAVFYMSAGPST</sequence>
<organism evidence="9 10">
    <name type="scientific">Massilia antarctica</name>
    <dbReference type="NCBI Taxonomy" id="2765360"/>
    <lineage>
        <taxon>Bacteria</taxon>
        <taxon>Pseudomonadati</taxon>
        <taxon>Pseudomonadota</taxon>
        <taxon>Betaproteobacteria</taxon>
        <taxon>Burkholderiales</taxon>
        <taxon>Oxalobacteraceae</taxon>
        <taxon>Telluria group</taxon>
        <taxon>Massilia</taxon>
    </lineage>
</organism>
<dbReference type="Gene3D" id="1.10.760.10">
    <property type="entry name" value="Cytochrome c-like domain"/>
    <property type="match status" value="1"/>
</dbReference>
<evidence type="ECO:0000313" key="9">
    <source>
        <dbReference type="EMBL" id="QPI47839.1"/>
    </source>
</evidence>
<proteinExistence type="predicted"/>
<evidence type="ECO:0000256" key="2">
    <source>
        <dbReference type="ARBA" id="ARBA00022617"/>
    </source>
</evidence>
<dbReference type="SUPFAM" id="SSF46626">
    <property type="entry name" value="Cytochrome c"/>
    <property type="match status" value="1"/>
</dbReference>
<evidence type="ECO:0000313" key="10">
    <source>
        <dbReference type="Proteomes" id="UP000662888"/>
    </source>
</evidence>
<name>A0AA49A628_9BURK</name>
<evidence type="ECO:0000256" key="3">
    <source>
        <dbReference type="ARBA" id="ARBA00022723"/>
    </source>
</evidence>
<dbReference type="PANTHER" id="PTHR40942:SF4">
    <property type="entry name" value="CYTOCHROME C5"/>
    <property type="match status" value="1"/>
</dbReference>
<evidence type="ECO:0000256" key="6">
    <source>
        <dbReference type="PROSITE-ProRule" id="PRU00433"/>
    </source>
</evidence>
<dbReference type="PRINTS" id="PR00607">
    <property type="entry name" value="CYTCHROMECIE"/>
</dbReference>
<evidence type="ECO:0000256" key="7">
    <source>
        <dbReference type="SAM" id="SignalP"/>
    </source>
</evidence>
<dbReference type="PROSITE" id="PS51007">
    <property type="entry name" value="CYTC"/>
    <property type="match status" value="1"/>
</dbReference>
<dbReference type="InterPro" id="IPR036909">
    <property type="entry name" value="Cyt_c-like_dom_sf"/>
</dbReference>
<keyword evidence="1" id="KW-0813">Transport</keyword>
<feature type="chain" id="PRO_5045899951" evidence="7">
    <location>
        <begin position="24"/>
        <end position="249"/>
    </location>
</feature>
<dbReference type="SUPFAM" id="SSF81901">
    <property type="entry name" value="HCP-like"/>
    <property type="match status" value="1"/>
</dbReference>
<dbReference type="InterPro" id="IPR011990">
    <property type="entry name" value="TPR-like_helical_dom_sf"/>
</dbReference>
<dbReference type="Gene3D" id="1.25.40.10">
    <property type="entry name" value="Tetratricopeptide repeat domain"/>
    <property type="match status" value="1"/>
</dbReference>
<protein>
    <submittedName>
        <fullName evidence="9">C-type cytochrome</fullName>
    </submittedName>
</protein>
<reference evidence="9 10" key="1">
    <citation type="submission" date="2020-11" db="EMBL/GenBank/DDBJ databases">
        <authorList>
            <person name="Sun Q."/>
        </authorList>
    </citation>
    <scope>NUCLEOTIDE SEQUENCE [LARGE SCALE GENOMIC DNA]</scope>
    <source>
        <strain evidence="9 10">P8398</strain>
    </source>
</reference>
<dbReference type="InterPro" id="IPR009056">
    <property type="entry name" value="Cyt_c-like_dom"/>
</dbReference>
<dbReference type="Pfam" id="PF13442">
    <property type="entry name" value="Cytochrome_CBB3"/>
    <property type="match status" value="1"/>
</dbReference>
<evidence type="ECO:0000256" key="4">
    <source>
        <dbReference type="ARBA" id="ARBA00022982"/>
    </source>
</evidence>
<keyword evidence="4" id="KW-0249">Electron transport</keyword>
<dbReference type="RefSeq" id="WP_206087504.1">
    <property type="nucleotide sequence ID" value="NZ_CP065053.1"/>
</dbReference>
<dbReference type="PANTHER" id="PTHR40942">
    <property type="match status" value="1"/>
</dbReference>
<evidence type="ECO:0000259" key="8">
    <source>
        <dbReference type="PROSITE" id="PS51007"/>
    </source>
</evidence>
<keyword evidence="7" id="KW-0732">Signal</keyword>
<dbReference type="EMBL" id="CP065053">
    <property type="protein sequence ID" value="QPI47839.1"/>
    <property type="molecule type" value="Genomic_DNA"/>
</dbReference>
<feature type="domain" description="Cytochrome c" evidence="8">
    <location>
        <begin position="167"/>
        <end position="247"/>
    </location>
</feature>
<keyword evidence="3 6" id="KW-0479">Metal-binding</keyword>
<keyword evidence="2 6" id="KW-0349">Heme</keyword>
<keyword evidence="10" id="KW-1185">Reference proteome</keyword>
<evidence type="ECO:0000256" key="1">
    <source>
        <dbReference type="ARBA" id="ARBA00022448"/>
    </source>
</evidence>
<evidence type="ECO:0000256" key="5">
    <source>
        <dbReference type="ARBA" id="ARBA00023004"/>
    </source>
</evidence>
<gene>
    <name evidence="9" type="ORF">IV454_19965</name>
</gene>